<keyword evidence="2" id="KW-1185">Reference proteome</keyword>
<comment type="caution">
    <text evidence="1">The sequence shown here is derived from an EMBL/GenBank/DDBJ whole genome shotgun (WGS) entry which is preliminary data.</text>
</comment>
<evidence type="ECO:0000313" key="1">
    <source>
        <dbReference type="EMBL" id="OMJ93705.1"/>
    </source>
</evidence>
<dbReference type="Proteomes" id="UP000187209">
    <property type="component" value="Unassembled WGS sequence"/>
</dbReference>
<organism evidence="1 2">
    <name type="scientific">Stentor coeruleus</name>
    <dbReference type="NCBI Taxonomy" id="5963"/>
    <lineage>
        <taxon>Eukaryota</taxon>
        <taxon>Sar</taxon>
        <taxon>Alveolata</taxon>
        <taxon>Ciliophora</taxon>
        <taxon>Postciliodesmatophora</taxon>
        <taxon>Heterotrichea</taxon>
        <taxon>Heterotrichida</taxon>
        <taxon>Stentoridae</taxon>
        <taxon>Stentor</taxon>
    </lineage>
</organism>
<dbReference type="AlphaFoldDB" id="A0A1R2CXH3"/>
<accession>A0A1R2CXH3</accession>
<evidence type="ECO:0000313" key="2">
    <source>
        <dbReference type="Proteomes" id="UP000187209"/>
    </source>
</evidence>
<dbReference type="EMBL" id="MPUH01000038">
    <property type="protein sequence ID" value="OMJ93705.1"/>
    <property type="molecule type" value="Genomic_DNA"/>
</dbReference>
<protein>
    <submittedName>
        <fullName evidence="1">Uncharacterized protein</fullName>
    </submittedName>
</protein>
<name>A0A1R2CXH3_9CILI</name>
<proteinExistence type="predicted"/>
<reference evidence="1 2" key="1">
    <citation type="submission" date="2016-11" db="EMBL/GenBank/DDBJ databases">
        <title>The macronuclear genome of Stentor coeruleus: a giant cell with tiny introns.</title>
        <authorList>
            <person name="Slabodnick M."/>
            <person name="Ruby J.G."/>
            <person name="Reiff S.B."/>
            <person name="Swart E.C."/>
            <person name="Gosai S."/>
            <person name="Prabakaran S."/>
            <person name="Witkowska E."/>
            <person name="Larue G.E."/>
            <person name="Fisher S."/>
            <person name="Freeman R.M."/>
            <person name="Gunawardena J."/>
            <person name="Chu W."/>
            <person name="Stover N.A."/>
            <person name="Gregory B.D."/>
            <person name="Nowacki M."/>
            <person name="Derisi J."/>
            <person name="Roy S.W."/>
            <person name="Marshall W.F."/>
            <person name="Sood P."/>
        </authorList>
    </citation>
    <scope>NUCLEOTIDE SEQUENCE [LARGE SCALE GENOMIC DNA]</scope>
    <source>
        <strain evidence="1">WM001</strain>
    </source>
</reference>
<gene>
    <name evidence="1" type="ORF">SteCoe_3269</name>
</gene>
<sequence>MIRSITPLHISKYPQEKKASFKLNNRRHTKEELRMLEITWREIPPDHPEEKINGYPKGQVLPKINQNRIKKHCPKNFLRVNKSYVEKLSEEKLKRKPVNLNLSKIIVAIASSVKKNSTTSYKFQSISPDMTNFPIIKRRPYNKLK</sequence>